<dbReference type="SUPFAM" id="SSF54786">
    <property type="entry name" value="YcfA/nrd intein domain"/>
    <property type="match status" value="1"/>
</dbReference>
<keyword evidence="5" id="KW-0378">Hydrolase</keyword>
<dbReference type="GO" id="GO:0004519">
    <property type="term" value="F:endonuclease activity"/>
    <property type="evidence" value="ECO:0007669"/>
    <property type="project" value="UniProtKB-KW"/>
</dbReference>
<sequence>MPKLAPVDWKEFEKFLLFSGCKFQRQKGDHRVYWRSGLNRPIILPTYKNLPIFIIRNNLRTLGITVDQYLQILKKI</sequence>
<dbReference type="STRING" id="1802471.A2115_00750"/>
<protein>
    <recommendedName>
        <fullName evidence="10">Addiction module toxin, HicA family</fullName>
    </recommendedName>
</protein>
<evidence type="ECO:0000313" key="9">
    <source>
        <dbReference type="Proteomes" id="UP000176198"/>
    </source>
</evidence>
<comment type="similarity">
    <text evidence="1">Belongs to the HicA mRNA interferase family.</text>
</comment>
<dbReference type="InterPro" id="IPR038570">
    <property type="entry name" value="HicA_sf"/>
</dbReference>
<evidence type="ECO:0008006" key="10">
    <source>
        <dbReference type="Google" id="ProtNLM"/>
    </source>
</evidence>
<dbReference type="EMBL" id="MGFJ01000020">
    <property type="protein sequence ID" value="OGM02498.1"/>
    <property type="molecule type" value="Genomic_DNA"/>
</dbReference>
<gene>
    <name evidence="8" type="ORF">A2115_00750</name>
</gene>
<evidence type="ECO:0000256" key="1">
    <source>
        <dbReference type="ARBA" id="ARBA00006620"/>
    </source>
</evidence>
<keyword evidence="2" id="KW-1277">Toxin-antitoxin system</keyword>
<organism evidence="8 9">
    <name type="scientific">Candidatus Woesebacteria bacterium GWA1_41_8</name>
    <dbReference type="NCBI Taxonomy" id="1802471"/>
    <lineage>
        <taxon>Bacteria</taxon>
        <taxon>Candidatus Woeseibacteriota</taxon>
    </lineage>
</organism>
<keyword evidence="6" id="KW-0694">RNA-binding</keyword>
<evidence type="ECO:0000256" key="4">
    <source>
        <dbReference type="ARBA" id="ARBA00022759"/>
    </source>
</evidence>
<dbReference type="InterPro" id="IPR012933">
    <property type="entry name" value="HicA_mRNA_interferase"/>
</dbReference>
<name>A0A1F7WK31_9BACT</name>
<reference evidence="8 9" key="1">
    <citation type="journal article" date="2016" name="Nat. Commun.">
        <title>Thousands of microbial genomes shed light on interconnected biogeochemical processes in an aquifer system.</title>
        <authorList>
            <person name="Anantharaman K."/>
            <person name="Brown C.T."/>
            <person name="Hug L.A."/>
            <person name="Sharon I."/>
            <person name="Castelle C.J."/>
            <person name="Probst A.J."/>
            <person name="Thomas B.C."/>
            <person name="Singh A."/>
            <person name="Wilkins M.J."/>
            <person name="Karaoz U."/>
            <person name="Brodie E.L."/>
            <person name="Williams K.H."/>
            <person name="Hubbard S.S."/>
            <person name="Banfield J.F."/>
        </authorList>
    </citation>
    <scope>NUCLEOTIDE SEQUENCE [LARGE SCALE GENOMIC DNA]</scope>
</reference>
<evidence type="ECO:0000313" key="8">
    <source>
        <dbReference type="EMBL" id="OGM02498.1"/>
    </source>
</evidence>
<evidence type="ECO:0000256" key="7">
    <source>
        <dbReference type="ARBA" id="ARBA00023016"/>
    </source>
</evidence>
<dbReference type="Proteomes" id="UP000176198">
    <property type="component" value="Unassembled WGS sequence"/>
</dbReference>
<keyword evidence="4" id="KW-0255">Endonuclease</keyword>
<keyword evidence="3" id="KW-0540">Nuclease</keyword>
<evidence type="ECO:0000256" key="6">
    <source>
        <dbReference type="ARBA" id="ARBA00022884"/>
    </source>
</evidence>
<evidence type="ECO:0000256" key="5">
    <source>
        <dbReference type="ARBA" id="ARBA00022801"/>
    </source>
</evidence>
<dbReference type="Pfam" id="PF07927">
    <property type="entry name" value="HicA_toxin"/>
    <property type="match status" value="1"/>
</dbReference>
<keyword evidence="7" id="KW-0346">Stress response</keyword>
<accession>A0A1F7WK31</accession>
<dbReference type="Gene3D" id="3.30.920.30">
    <property type="entry name" value="Hypothetical protein"/>
    <property type="match status" value="1"/>
</dbReference>
<dbReference type="GO" id="GO:0016787">
    <property type="term" value="F:hydrolase activity"/>
    <property type="evidence" value="ECO:0007669"/>
    <property type="project" value="UniProtKB-KW"/>
</dbReference>
<evidence type="ECO:0000256" key="3">
    <source>
        <dbReference type="ARBA" id="ARBA00022722"/>
    </source>
</evidence>
<dbReference type="AlphaFoldDB" id="A0A1F7WK31"/>
<evidence type="ECO:0000256" key="2">
    <source>
        <dbReference type="ARBA" id="ARBA00022649"/>
    </source>
</evidence>
<proteinExistence type="inferred from homology"/>
<comment type="caution">
    <text evidence="8">The sequence shown here is derived from an EMBL/GenBank/DDBJ whole genome shotgun (WGS) entry which is preliminary data.</text>
</comment>
<dbReference type="GO" id="GO:0003729">
    <property type="term" value="F:mRNA binding"/>
    <property type="evidence" value="ECO:0007669"/>
    <property type="project" value="InterPro"/>
</dbReference>